<comment type="function">
    <text evidence="3">Plays an important role in DNA replication, recombination and repair. Binds to ssDNA and to an array of partner proteins to recruit them to their sites of action during DNA metabolism.</text>
</comment>
<accession>A0ABR5ZTS5</accession>
<feature type="region of interest" description="Disordered" evidence="5">
    <location>
        <begin position="118"/>
        <end position="193"/>
    </location>
</feature>
<protein>
    <recommendedName>
        <fullName evidence="3 4">Single-stranded DNA-binding protein</fullName>
        <shortName evidence="3">SSB</shortName>
    </recommendedName>
</protein>
<gene>
    <name evidence="6" type="ORF">CPA56_06935</name>
</gene>
<dbReference type="NCBIfam" id="TIGR00621">
    <property type="entry name" value="ssb"/>
    <property type="match status" value="1"/>
</dbReference>
<evidence type="ECO:0000313" key="6">
    <source>
        <dbReference type="EMBL" id="MBA5727713.1"/>
    </source>
</evidence>
<dbReference type="Proteomes" id="UP000765338">
    <property type="component" value="Unassembled WGS sequence"/>
</dbReference>
<dbReference type="EMBL" id="PDLY01000004">
    <property type="protein sequence ID" value="MBA5727713.1"/>
    <property type="molecule type" value="Genomic_DNA"/>
</dbReference>
<dbReference type="PANTHER" id="PTHR10302:SF27">
    <property type="entry name" value="SINGLE-STRANDED DNA-BINDING PROTEIN"/>
    <property type="match status" value="1"/>
</dbReference>
<dbReference type="HAMAP" id="MF_00984">
    <property type="entry name" value="SSB"/>
    <property type="match status" value="1"/>
</dbReference>
<evidence type="ECO:0000256" key="1">
    <source>
        <dbReference type="ARBA" id="ARBA00023125"/>
    </source>
</evidence>
<dbReference type="SUPFAM" id="SSF50249">
    <property type="entry name" value="Nucleic acid-binding proteins"/>
    <property type="match status" value="1"/>
</dbReference>
<feature type="DNA-binding region" evidence="3">
    <location>
        <begin position="54"/>
        <end position="60"/>
    </location>
</feature>
<dbReference type="RefSeq" id="WP_182041291.1">
    <property type="nucleotide sequence ID" value="NZ_PDLY01000004.1"/>
</dbReference>
<dbReference type="GO" id="GO:0003677">
    <property type="term" value="F:DNA binding"/>
    <property type="evidence" value="ECO:0007669"/>
    <property type="project" value="UniProtKB-KW"/>
</dbReference>
<organism evidence="6 7">
    <name type="scientific">Bombella mellum</name>
    <dbReference type="NCBI Taxonomy" id="2039288"/>
    <lineage>
        <taxon>Bacteria</taxon>
        <taxon>Pseudomonadati</taxon>
        <taxon>Pseudomonadota</taxon>
        <taxon>Alphaproteobacteria</taxon>
        <taxon>Acetobacterales</taxon>
        <taxon>Acetobacteraceae</taxon>
        <taxon>Bombella</taxon>
    </lineage>
</organism>
<dbReference type="Pfam" id="PF00436">
    <property type="entry name" value="SSB"/>
    <property type="match status" value="1"/>
</dbReference>
<keyword evidence="1 3" id="KW-0238">DNA-binding</keyword>
<evidence type="ECO:0000256" key="5">
    <source>
        <dbReference type="SAM" id="MobiDB-lite"/>
    </source>
</evidence>
<keyword evidence="2 3" id="KW-0233">DNA recombination</keyword>
<dbReference type="InterPro" id="IPR012340">
    <property type="entry name" value="NA-bd_OB-fold"/>
</dbReference>
<dbReference type="InterPro" id="IPR000424">
    <property type="entry name" value="Primosome_PriB/ssb"/>
</dbReference>
<evidence type="ECO:0000256" key="3">
    <source>
        <dbReference type="HAMAP-Rule" id="MF_00984"/>
    </source>
</evidence>
<evidence type="ECO:0000256" key="2">
    <source>
        <dbReference type="ARBA" id="ARBA00023172"/>
    </source>
</evidence>
<dbReference type="CDD" id="cd04496">
    <property type="entry name" value="SSB_OBF"/>
    <property type="match status" value="1"/>
</dbReference>
<proteinExistence type="inferred from homology"/>
<dbReference type="InterPro" id="IPR011344">
    <property type="entry name" value="ssDNA-bd"/>
</dbReference>
<comment type="caution">
    <text evidence="6">The sequence shown here is derived from an EMBL/GenBank/DDBJ whole genome shotgun (WGS) entry which is preliminary data.</text>
</comment>
<sequence>MAGSVNKVILVGNLGRDPEVRNTQSGSKIVNLAIATSDTWNDRNTGERRDRTEWHRVVIFNERVGDVAERYLRKGRKVYVEGELRTRKWTDQQGVEKYTTEVVIDRFRGNLVLLDSQRSGGDGGGYGDDGYDGGYGDGGGSWGGGGSAPAGRGGAGGGGRGQQGGSFGGGSSSGWDSSSSGHGDQGLDDEIPF</sequence>
<feature type="compositionally biased region" description="Low complexity" evidence="5">
    <location>
        <begin position="173"/>
        <end position="182"/>
    </location>
</feature>
<feature type="compositionally biased region" description="Gly residues" evidence="5">
    <location>
        <begin position="120"/>
        <end position="172"/>
    </location>
</feature>
<dbReference type="Gene3D" id="2.40.50.140">
    <property type="entry name" value="Nucleic acid-binding proteins"/>
    <property type="match status" value="1"/>
</dbReference>
<evidence type="ECO:0000256" key="4">
    <source>
        <dbReference type="RuleBase" id="RU000524"/>
    </source>
</evidence>
<name>A0ABR5ZTS5_9PROT</name>
<dbReference type="PANTHER" id="PTHR10302">
    <property type="entry name" value="SINGLE-STRANDED DNA-BINDING PROTEIN"/>
    <property type="match status" value="1"/>
</dbReference>
<keyword evidence="3" id="KW-0227">DNA damage</keyword>
<evidence type="ECO:0000313" key="7">
    <source>
        <dbReference type="Proteomes" id="UP000765338"/>
    </source>
</evidence>
<comment type="subunit">
    <text evidence="3">Homotetramer.</text>
</comment>
<keyword evidence="7" id="KW-1185">Reference proteome</keyword>
<dbReference type="PROSITE" id="PS50935">
    <property type="entry name" value="SSB"/>
    <property type="match status" value="1"/>
</dbReference>
<keyword evidence="3" id="KW-0234">DNA repair</keyword>
<feature type="short sequence motif" description="Important for interaction with partner proteins" evidence="3">
    <location>
        <begin position="188"/>
        <end position="193"/>
    </location>
</feature>
<reference evidence="6 7" key="1">
    <citation type="submission" date="2017-10" db="EMBL/GenBank/DDBJ databases">
        <authorList>
            <person name="Jakob F."/>
        </authorList>
    </citation>
    <scope>NUCLEOTIDE SEQUENCE [LARGE SCALE GENOMIC DNA]</scope>
    <source>
        <strain evidence="6 7">TMW 2.1889</strain>
    </source>
</reference>
<keyword evidence="3" id="KW-0235">DNA replication</keyword>